<evidence type="ECO:0008006" key="3">
    <source>
        <dbReference type="Google" id="ProtNLM"/>
    </source>
</evidence>
<dbReference type="EMBL" id="CCRF01000014">
    <property type="protein sequence ID" value="CEE00300.1"/>
    <property type="molecule type" value="Genomic_DNA"/>
</dbReference>
<dbReference type="Proteomes" id="UP000040576">
    <property type="component" value="Unassembled WGS sequence"/>
</dbReference>
<dbReference type="AlphaFoldDB" id="A0A090IXN1"/>
<sequence>MELLDEIEKKVQRGKFLLMVEILEGYRSNVHQAVNRIDGSLQMYRSADSSYANHWEGETRNKYEEIAAEIQHIGNKIDQQGDRLINAIYKEIRSLLAKCEALR</sequence>
<accession>A0A090IXN1</accession>
<protein>
    <recommendedName>
        <fullName evidence="3">DUF5082 domain-containing protein</fullName>
    </recommendedName>
</protein>
<keyword evidence="2" id="KW-1185">Reference proteome</keyword>
<gene>
    <name evidence="1" type="ORF">BT1A1_0439</name>
</gene>
<organism evidence="1 2">
    <name type="scientific">Caldibacillus thermoamylovorans</name>
    <dbReference type="NCBI Taxonomy" id="35841"/>
    <lineage>
        <taxon>Bacteria</taxon>
        <taxon>Bacillati</taxon>
        <taxon>Bacillota</taxon>
        <taxon>Bacilli</taxon>
        <taxon>Bacillales</taxon>
        <taxon>Bacillaceae</taxon>
        <taxon>Caldibacillus</taxon>
    </lineage>
</organism>
<reference evidence="1 2" key="1">
    <citation type="submission" date="2014-07" db="EMBL/GenBank/DDBJ databases">
        <authorList>
            <person name="Wibberg Daniel"/>
        </authorList>
    </citation>
    <scope>NUCLEOTIDE SEQUENCE [LARGE SCALE GENOMIC DNA]</scope>
</reference>
<name>A0A090IXN1_9BACI</name>
<evidence type="ECO:0000313" key="1">
    <source>
        <dbReference type="EMBL" id="CEE00300.1"/>
    </source>
</evidence>
<proteinExistence type="predicted"/>
<dbReference type="RefSeq" id="WP_034767632.1">
    <property type="nucleotide sequence ID" value="NZ_CCRF01000014.1"/>
</dbReference>
<evidence type="ECO:0000313" key="2">
    <source>
        <dbReference type="Proteomes" id="UP000040576"/>
    </source>
</evidence>